<organism evidence="1 2">
    <name type="scientific">Trapa incisa</name>
    <dbReference type="NCBI Taxonomy" id="236973"/>
    <lineage>
        <taxon>Eukaryota</taxon>
        <taxon>Viridiplantae</taxon>
        <taxon>Streptophyta</taxon>
        <taxon>Embryophyta</taxon>
        <taxon>Tracheophyta</taxon>
        <taxon>Spermatophyta</taxon>
        <taxon>Magnoliopsida</taxon>
        <taxon>eudicotyledons</taxon>
        <taxon>Gunneridae</taxon>
        <taxon>Pentapetalae</taxon>
        <taxon>rosids</taxon>
        <taxon>malvids</taxon>
        <taxon>Myrtales</taxon>
        <taxon>Lythraceae</taxon>
        <taxon>Trapa</taxon>
    </lineage>
</organism>
<sequence length="121" mass="13260">MFTKDFDEFIKKPEVSEKMTVSDPTYADCERSSQAITHPVIDNHGVTVSLQAGDSAENNASQVMAWRSKWRSGGGELFALAIPTVLNQQDDKQKAPTLFGYNDCPVLGMSWVSVGLFVACV</sequence>
<dbReference type="EMBL" id="JAXIOK010000019">
    <property type="protein sequence ID" value="KAK4748951.1"/>
    <property type="molecule type" value="Genomic_DNA"/>
</dbReference>
<dbReference type="Proteomes" id="UP001345219">
    <property type="component" value="Chromosome 12"/>
</dbReference>
<accession>A0AAN7GQA2</accession>
<evidence type="ECO:0000313" key="2">
    <source>
        <dbReference type="Proteomes" id="UP001345219"/>
    </source>
</evidence>
<protein>
    <submittedName>
        <fullName evidence="1">Uncharacterized protein</fullName>
    </submittedName>
</protein>
<comment type="caution">
    <text evidence="1">The sequence shown here is derived from an EMBL/GenBank/DDBJ whole genome shotgun (WGS) entry which is preliminary data.</text>
</comment>
<keyword evidence="2" id="KW-1185">Reference proteome</keyword>
<evidence type="ECO:0000313" key="1">
    <source>
        <dbReference type="EMBL" id="KAK4748951.1"/>
    </source>
</evidence>
<dbReference type="AlphaFoldDB" id="A0AAN7GQA2"/>
<gene>
    <name evidence="1" type="ORF">SAY87_015537</name>
</gene>
<proteinExistence type="predicted"/>
<reference evidence="1 2" key="1">
    <citation type="journal article" date="2023" name="Hortic Res">
        <title>Pangenome of water caltrop reveals structural variations and asymmetric subgenome divergence after allopolyploidization.</title>
        <authorList>
            <person name="Zhang X."/>
            <person name="Chen Y."/>
            <person name="Wang L."/>
            <person name="Yuan Y."/>
            <person name="Fang M."/>
            <person name="Shi L."/>
            <person name="Lu R."/>
            <person name="Comes H.P."/>
            <person name="Ma Y."/>
            <person name="Chen Y."/>
            <person name="Huang G."/>
            <person name="Zhou Y."/>
            <person name="Zheng Z."/>
            <person name="Qiu Y."/>
        </authorList>
    </citation>
    <scope>NUCLEOTIDE SEQUENCE [LARGE SCALE GENOMIC DNA]</scope>
    <source>
        <tissue evidence="1">Roots</tissue>
    </source>
</reference>
<name>A0AAN7GQA2_9MYRT</name>